<proteinExistence type="predicted"/>
<reference evidence="2 3" key="1">
    <citation type="submission" date="2011-10" db="EMBL/GenBank/DDBJ databases">
        <title>The Genome Sequence of Lachnospiraceae bacterium ACC2.</title>
        <authorList>
            <consortium name="The Broad Institute Genome Sequencing Platform"/>
            <person name="Earl A."/>
            <person name="Ward D."/>
            <person name="Feldgarden M."/>
            <person name="Gevers D."/>
            <person name="Sizova M."/>
            <person name="Hazen A."/>
            <person name="Epstein S."/>
            <person name="Young S.K."/>
            <person name="Zeng Q."/>
            <person name="Gargeya S."/>
            <person name="Fitzgerald M."/>
            <person name="Haas B."/>
            <person name="Abouelleil A."/>
            <person name="Alvarado L."/>
            <person name="Arachchi H.M."/>
            <person name="Berlin A."/>
            <person name="Brown A."/>
            <person name="Chapman S.B."/>
            <person name="Chen Z."/>
            <person name="Dunbar C."/>
            <person name="Freedman E."/>
            <person name="Gearin G."/>
            <person name="Goldberg J."/>
            <person name="Griggs A."/>
            <person name="Gujja S."/>
            <person name="Heiman D."/>
            <person name="Howarth C."/>
            <person name="Larson L."/>
            <person name="Lui A."/>
            <person name="MacDonald P.J.P."/>
            <person name="Montmayeur A."/>
            <person name="Murphy C."/>
            <person name="Neiman D."/>
            <person name="Pearson M."/>
            <person name="Priest M."/>
            <person name="Roberts A."/>
            <person name="Saif S."/>
            <person name="Shea T."/>
            <person name="Shenoy N."/>
            <person name="Sisk P."/>
            <person name="Stolte C."/>
            <person name="Sykes S."/>
            <person name="Wortman J."/>
            <person name="Nusbaum C."/>
            <person name="Birren B."/>
        </authorList>
    </citation>
    <scope>NUCLEOTIDE SEQUENCE [LARGE SCALE GENOMIC DNA]</scope>
    <source>
        <strain evidence="2 3">ACC2</strain>
    </source>
</reference>
<dbReference type="Pfam" id="PF22564">
    <property type="entry name" value="HAAS"/>
    <property type="match status" value="1"/>
</dbReference>
<protein>
    <recommendedName>
        <fullName evidence="4">DUF1700 domain-containing protein</fullName>
    </recommendedName>
</protein>
<dbReference type="Proteomes" id="UP000018466">
    <property type="component" value="Unassembled WGS sequence"/>
</dbReference>
<name>A0AA37DGC9_9FIRM</name>
<evidence type="ECO:0008006" key="4">
    <source>
        <dbReference type="Google" id="ProtNLM"/>
    </source>
</evidence>
<dbReference type="RefSeq" id="WP_009533254.1">
    <property type="nucleotide sequence ID" value="NZ_JH590863.1"/>
</dbReference>
<organism evidence="2 3">
    <name type="scientific">Stomatobaculum longum</name>
    <dbReference type="NCBI Taxonomy" id="796942"/>
    <lineage>
        <taxon>Bacteria</taxon>
        <taxon>Bacillati</taxon>
        <taxon>Bacillota</taxon>
        <taxon>Clostridia</taxon>
        <taxon>Lachnospirales</taxon>
        <taxon>Lachnospiraceae</taxon>
        <taxon>Stomatobaculum</taxon>
    </lineage>
</organism>
<feature type="transmembrane region" description="Helical" evidence="1">
    <location>
        <begin position="111"/>
        <end position="131"/>
    </location>
</feature>
<keyword evidence="3" id="KW-1185">Reference proteome</keyword>
<feature type="transmembrane region" description="Helical" evidence="1">
    <location>
        <begin position="137"/>
        <end position="158"/>
    </location>
</feature>
<dbReference type="AlphaFoldDB" id="A0AA37DGC9"/>
<dbReference type="GeneID" id="86941826"/>
<evidence type="ECO:0000313" key="2">
    <source>
        <dbReference type="EMBL" id="EHO16723.1"/>
    </source>
</evidence>
<keyword evidence="1" id="KW-0472">Membrane</keyword>
<evidence type="ECO:0000256" key="1">
    <source>
        <dbReference type="SAM" id="Phobius"/>
    </source>
</evidence>
<dbReference type="EMBL" id="AGEL01000007">
    <property type="protein sequence ID" value="EHO16723.1"/>
    <property type="molecule type" value="Genomic_DNA"/>
</dbReference>
<sequence length="164" mass="18723">MTKQEFLDELALRLREEGAERLVAENVNYYRGYIEGEVAKGRREEEVLSELGNPALIARSILDAAGYRVDGVPDQNPDGDLGEDAGSYYRTQSEERERQEDRNIHVEVRQVNSWIAGILFLLFVVLLVLAVLGFIGFIIWAAPIILALLLLSFMYRALMQFFQR</sequence>
<keyword evidence="1" id="KW-1133">Transmembrane helix</keyword>
<evidence type="ECO:0000313" key="3">
    <source>
        <dbReference type="Proteomes" id="UP000018466"/>
    </source>
</evidence>
<accession>A0AA37DGC9</accession>
<keyword evidence="1" id="KW-0812">Transmembrane</keyword>
<gene>
    <name evidence="2" type="ORF">HMPREF9623_01422</name>
</gene>
<comment type="caution">
    <text evidence="2">The sequence shown here is derived from an EMBL/GenBank/DDBJ whole genome shotgun (WGS) entry which is preliminary data.</text>
</comment>